<dbReference type="RefSeq" id="WP_176985140.1">
    <property type="nucleotide sequence ID" value="NZ_BOND01000001.1"/>
</dbReference>
<reference evidence="4" key="1">
    <citation type="submission" date="2016-10" db="EMBL/GenBank/DDBJ databases">
        <authorList>
            <person name="Varghese N."/>
            <person name="Submissions S."/>
        </authorList>
    </citation>
    <scope>NUCLEOTIDE SEQUENCE [LARGE SCALE GENOMIC DNA]</scope>
    <source>
        <strain evidence="4">DSM 44718</strain>
    </source>
</reference>
<dbReference type="AlphaFoldDB" id="A0A1H3TPM9"/>
<dbReference type="SUPFAM" id="SSF47090">
    <property type="entry name" value="PGBD-like"/>
    <property type="match status" value="1"/>
</dbReference>
<evidence type="ECO:0000313" key="3">
    <source>
        <dbReference type="EMBL" id="SDZ51289.1"/>
    </source>
</evidence>
<evidence type="ECO:0000313" key="4">
    <source>
        <dbReference type="Proteomes" id="UP000199632"/>
    </source>
</evidence>
<dbReference type="InterPro" id="IPR002477">
    <property type="entry name" value="Peptidoglycan-bd-like"/>
</dbReference>
<protein>
    <submittedName>
        <fullName evidence="3">Putative peptidoglycan binding domain-containing protein</fullName>
    </submittedName>
</protein>
<dbReference type="Pfam" id="PF01471">
    <property type="entry name" value="PG_binding_1"/>
    <property type="match status" value="1"/>
</dbReference>
<organism evidence="3 4">
    <name type="scientific">Asanoa ishikariensis</name>
    <dbReference type="NCBI Taxonomy" id="137265"/>
    <lineage>
        <taxon>Bacteria</taxon>
        <taxon>Bacillati</taxon>
        <taxon>Actinomycetota</taxon>
        <taxon>Actinomycetes</taxon>
        <taxon>Micromonosporales</taxon>
        <taxon>Micromonosporaceae</taxon>
        <taxon>Asanoa</taxon>
    </lineage>
</organism>
<gene>
    <name evidence="3" type="ORF">SAMN05421684_6039</name>
</gene>
<dbReference type="Gene3D" id="1.10.101.10">
    <property type="entry name" value="PGBD-like superfamily/PGBD"/>
    <property type="match status" value="1"/>
</dbReference>
<accession>A0A1H3TPM9</accession>
<dbReference type="InterPro" id="IPR036366">
    <property type="entry name" value="PGBDSf"/>
</dbReference>
<dbReference type="InterPro" id="IPR036365">
    <property type="entry name" value="PGBD-like_sf"/>
</dbReference>
<feature type="signal peptide" evidence="1">
    <location>
        <begin position="1"/>
        <end position="32"/>
    </location>
</feature>
<sequence length="317" mass="34566">MLSSTFRRVLAGLCVTVLASVGLAATGPPASAAPLICNTVNDVWNTGVGPDKAAVAFPTYGGYQSDCDLRMDESWSNPAVRVLQSTLNACYGPYAIYHGHDGGKTRQLSVDGEYGPNTLAAVQEFQRWWNSRNPVGEADLTVDGYAGPNTRSKMKWVSNGLYGGRCTTVVKNPEITPTAPPGVRGIPNYSPDCVISRTAITASLHGRSVFLDRCGNGTRVRMENAPAGAVVSVDRSNFRSPDYCVDDKGKHVDCYLDSYEIGVRSENPRYHFRDDSSRSGNTVVSPWIAATDYYTRPCLLLVGYYQCWNKWYADTDA</sequence>
<evidence type="ECO:0000259" key="2">
    <source>
        <dbReference type="Pfam" id="PF01471"/>
    </source>
</evidence>
<feature type="domain" description="Peptidoglycan binding-like" evidence="2">
    <location>
        <begin position="77"/>
        <end position="154"/>
    </location>
</feature>
<proteinExistence type="predicted"/>
<name>A0A1H3TPM9_9ACTN</name>
<keyword evidence="4" id="KW-1185">Reference proteome</keyword>
<evidence type="ECO:0000256" key="1">
    <source>
        <dbReference type="SAM" id="SignalP"/>
    </source>
</evidence>
<feature type="chain" id="PRO_5011765270" evidence="1">
    <location>
        <begin position="33"/>
        <end position="317"/>
    </location>
</feature>
<keyword evidence="1" id="KW-0732">Signal</keyword>
<dbReference type="Proteomes" id="UP000199632">
    <property type="component" value="Unassembled WGS sequence"/>
</dbReference>
<dbReference type="EMBL" id="FNQB01000003">
    <property type="protein sequence ID" value="SDZ51289.1"/>
    <property type="molecule type" value="Genomic_DNA"/>
</dbReference>